<dbReference type="InterPro" id="IPR013532">
    <property type="entry name" value="Opioid_neuropept"/>
</dbReference>
<dbReference type="InterPro" id="IPR050878">
    <property type="entry name" value="POMC-derived_peptides"/>
</dbReference>
<evidence type="ECO:0000256" key="4">
    <source>
        <dbReference type="ARBA" id="ARBA00022702"/>
    </source>
</evidence>
<dbReference type="PANTHER" id="PTHR11416:SF7">
    <property type="entry name" value="PRO-OPIOMELANOCORTIN"/>
    <property type="match status" value="1"/>
</dbReference>
<evidence type="ECO:0000259" key="7">
    <source>
        <dbReference type="SMART" id="SM01365"/>
    </source>
</evidence>
<dbReference type="PANTHER" id="PTHR11416">
    <property type="entry name" value="PRO-OPIOMELANOCORTIN"/>
    <property type="match status" value="1"/>
</dbReference>
<organism evidence="8 9">
    <name type="scientific">Vombatus ursinus</name>
    <name type="common">Common wombat</name>
    <dbReference type="NCBI Taxonomy" id="29139"/>
    <lineage>
        <taxon>Eukaryota</taxon>
        <taxon>Metazoa</taxon>
        <taxon>Chordata</taxon>
        <taxon>Craniata</taxon>
        <taxon>Vertebrata</taxon>
        <taxon>Euteleostomi</taxon>
        <taxon>Mammalia</taxon>
        <taxon>Metatheria</taxon>
        <taxon>Diprotodontia</taxon>
        <taxon>Vombatidae</taxon>
        <taxon>Vombatus</taxon>
    </lineage>
</organism>
<dbReference type="GO" id="GO:0007218">
    <property type="term" value="P:neuropeptide signaling pathway"/>
    <property type="evidence" value="ECO:0007669"/>
    <property type="project" value="UniProtKB-KW"/>
</dbReference>
<name>A0A4X2JSQ9_VOMUR</name>
<evidence type="ECO:0000256" key="5">
    <source>
        <dbReference type="ARBA" id="ARBA00023205"/>
    </source>
</evidence>
<feature type="compositionally biased region" description="Basic residues" evidence="6">
    <location>
        <begin position="47"/>
        <end position="59"/>
    </location>
</feature>
<dbReference type="GO" id="GO:0030141">
    <property type="term" value="C:secretory granule"/>
    <property type="evidence" value="ECO:0007669"/>
    <property type="project" value="TreeGrafter"/>
</dbReference>
<evidence type="ECO:0000256" key="6">
    <source>
        <dbReference type="SAM" id="MobiDB-lite"/>
    </source>
</evidence>
<dbReference type="GeneTree" id="ENSGT00390000016811"/>
<dbReference type="Ensembl" id="ENSVURT00010001151.1">
    <property type="protein sequence ID" value="ENSVURP00010000996.1"/>
    <property type="gene ID" value="ENSVURG00010000874.1"/>
</dbReference>
<dbReference type="Pfam" id="PF00976">
    <property type="entry name" value="ACTH_domain"/>
    <property type="match status" value="1"/>
</dbReference>
<dbReference type="GO" id="GO:2000852">
    <property type="term" value="P:regulation of corticosterone secretion"/>
    <property type="evidence" value="ECO:0007669"/>
    <property type="project" value="TreeGrafter"/>
</dbReference>
<dbReference type="Pfam" id="PF08035">
    <property type="entry name" value="Op_neuropeptide"/>
    <property type="match status" value="1"/>
</dbReference>
<dbReference type="GO" id="GO:0005615">
    <property type="term" value="C:extracellular space"/>
    <property type="evidence" value="ECO:0007669"/>
    <property type="project" value="TreeGrafter"/>
</dbReference>
<dbReference type="Proteomes" id="UP000314987">
    <property type="component" value="Unassembled WGS sequence"/>
</dbReference>
<dbReference type="AlphaFoldDB" id="A0A4X2JSQ9"/>
<proteinExistence type="inferred from homology"/>
<reference evidence="8" key="3">
    <citation type="submission" date="2025-09" db="UniProtKB">
        <authorList>
            <consortium name="Ensembl"/>
        </authorList>
    </citation>
    <scope>IDENTIFICATION</scope>
</reference>
<protein>
    <recommendedName>
        <fullName evidence="7">Opiodes neuropeptide domain-containing protein</fullName>
    </recommendedName>
</protein>
<feature type="compositionally biased region" description="Basic and acidic residues" evidence="6">
    <location>
        <begin position="30"/>
        <end position="42"/>
    </location>
</feature>
<evidence type="ECO:0000313" key="8">
    <source>
        <dbReference type="Ensembl" id="ENSVURP00010000996.1"/>
    </source>
</evidence>
<evidence type="ECO:0000256" key="2">
    <source>
        <dbReference type="ARBA" id="ARBA00005832"/>
    </source>
</evidence>
<accession>A0A4X2JSQ9</accession>
<keyword evidence="3" id="KW-0964">Secreted</keyword>
<comment type="similarity">
    <text evidence="2">Belongs to the POMC family.</text>
</comment>
<dbReference type="SMART" id="SM01365">
    <property type="entry name" value="Op_neuropeptide"/>
    <property type="match status" value="1"/>
</dbReference>
<evidence type="ECO:0000256" key="1">
    <source>
        <dbReference type="ARBA" id="ARBA00004613"/>
    </source>
</evidence>
<feature type="region of interest" description="Disordered" evidence="6">
    <location>
        <begin position="1"/>
        <end position="66"/>
    </location>
</feature>
<keyword evidence="4" id="KW-0372">Hormone</keyword>
<keyword evidence="5" id="KW-0257">Endorphin</keyword>
<keyword evidence="9" id="KW-1185">Reference proteome</keyword>
<dbReference type="GO" id="GO:0005179">
    <property type="term" value="F:hormone activity"/>
    <property type="evidence" value="ECO:0007669"/>
    <property type="project" value="UniProtKB-KW"/>
</dbReference>
<dbReference type="STRING" id="29139.ENSVURP00010000996"/>
<reference evidence="9" key="1">
    <citation type="submission" date="2018-12" db="EMBL/GenBank/DDBJ databases">
        <authorList>
            <person name="Yazar S."/>
        </authorList>
    </citation>
    <scope>NUCLEOTIDE SEQUENCE [LARGE SCALE GENOMIC DNA]</scope>
</reference>
<comment type="subcellular location">
    <subcellularLocation>
        <location evidence="1">Secreted</location>
    </subcellularLocation>
</comment>
<evidence type="ECO:0000313" key="9">
    <source>
        <dbReference type="Proteomes" id="UP000314987"/>
    </source>
</evidence>
<evidence type="ECO:0000256" key="3">
    <source>
        <dbReference type="ARBA" id="ARBA00022525"/>
    </source>
</evidence>
<reference evidence="8" key="2">
    <citation type="submission" date="2025-08" db="UniProtKB">
        <authorList>
            <consortium name="Ensembl"/>
        </authorList>
    </citation>
    <scope>IDENTIFICATION</scope>
</reference>
<feature type="domain" description="Opiodes neuropeptide" evidence="7">
    <location>
        <begin position="60"/>
        <end position="88"/>
    </location>
</feature>
<sequence>CGPKDTRANAGGPPGLGLSRNLGRGQRDKKKNEGGYRMEHFRWGTPPKRKNKNKDKNKRYGGFMVSEKSHTPLMTLFRNAIVKNAHEKGQ</sequence>
<dbReference type="InterPro" id="IPR013531">
    <property type="entry name" value="Mcrtin_ACTH_cent"/>
</dbReference>
<dbReference type="GO" id="GO:0001664">
    <property type="term" value="F:G protein-coupled receptor binding"/>
    <property type="evidence" value="ECO:0007669"/>
    <property type="project" value="TreeGrafter"/>
</dbReference>